<feature type="compositionally biased region" description="Low complexity" evidence="1">
    <location>
        <begin position="1"/>
        <end position="23"/>
    </location>
</feature>
<evidence type="ECO:0000256" key="1">
    <source>
        <dbReference type="SAM" id="MobiDB-lite"/>
    </source>
</evidence>
<organism evidence="2 3">
    <name type="scientific">Trichoderma asperellum (strain ATCC 204424 / CBS 433.97 / NBRC 101777)</name>
    <dbReference type="NCBI Taxonomy" id="1042311"/>
    <lineage>
        <taxon>Eukaryota</taxon>
        <taxon>Fungi</taxon>
        <taxon>Dikarya</taxon>
        <taxon>Ascomycota</taxon>
        <taxon>Pezizomycotina</taxon>
        <taxon>Sordariomycetes</taxon>
        <taxon>Hypocreomycetidae</taxon>
        <taxon>Hypocreales</taxon>
        <taxon>Hypocreaceae</taxon>
        <taxon>Trichoderma</taxon>
    </lineage>
</organism>
<name>A0A2T3ZKB1_TRIA4</name>
<dbReference type="OrthoDB" id="47007at2759"/>
<dbReference type="AlphaFoldDB" id="A0A2T3ZKB1"/>
<gene>
    <name evidence="2" type="ORF">M441DRAFT_184359</name>
</gene>
<dbReference type="Proteomes" id="UP000240493">
    <property type="component" value="Unassembled WGS sequence"/>
</dbReference>
<reference evidence="2 3" key="1">
    <citation type="submission" date="2016-07" db="EMBL/GenBank/DDBJ databases">
        <title>Multiple horizontal gene transfer events from other fungi enriched the ability of initially mycotrophic Trichoderma (Ascomycota) to feed on dead plant biomass.</title>
        <authorList>
            <consortium name="DOE Joint Genome Institute"/>
            <person name="Aerts A."/>
            <person name="Atanasova L."/>
            <person name="Chenthamara K."/>
            <person name="Zhang J."/>
            <person name="Grujic M."/>
            <person name="Henrissat B."/>
            <person name="Kuo A."/>
            <person name="Salamov A."/>
            <person name="Lipzen A."/>
            <person name="Labutti K."/>
            <person name="Barry K."/>
            <person name="Miao Y."/>
            <person name="Rahimi M.J."/>
            <person name="Shen Q."/>
            <person name="Grigoriev I.V."/>
            <person name="Kubicek C.P."/>
            <person name="Druzhinina I.S."/>
        </authorList>
    </citation>
    <scope>NUCLEOTIDE SEQUENCE [LARGE SCALE GENOMIC DNA]</scope>
    <source>
        <strain evidence="2 3">CBS 433.97</strain>
    </source>
</reference>
<sequence length="424" mass="46740">MTKPPSSPVASTASATSTNPNTPRSSEPHEGNSQADQEIVDTGNQAVIVDVAPSSPESSSQKNHDIQPTWPSKIDRTKIRAEACWLDQNLDNILLDIHWAGQHSRAFLKLHTALHLEGVPGASRHGLVNAYIFIYPERIRQLSFASQPQYSPFGPPTIALTFDLSRPPALILPKTYTSLGPGAKDTMLSLRSLIQQTCFTVFASLPSRMLSSSWLQQFCQDITEHKLTTIASLANLKSLYQGHGAQVVEGDGPFEAVSDQGDAAAPTAQELQLPAYEEANPHFPPPRSTKRKRSYDESSAIGHDSKSMGVAAMQALIGDMLEAKLTAHERRVGAMLSDHEHKVQEMLSAHLCKVNEQLAINNYHIADQIESVEDRVRNDMVNEFTDTINNRILEEMEGVQESVMEQITSMPLQAHLTFPNHPFL</sequence>
<dbReference type="STRING" id="1042311.A0A2T3ZKB1"/>
<accession>A0A2T3ZKB1</accession>
<dbReference type="EMBL" id="KZ679257">
    <property type="protein sequence ID" value="PTB45248.1"/>
    <property type="molecule type" value="Genomic_DNA"/>
</dbReference>
<evidence type="ECO:0000313" key="2">
    <source>
        <dbReference type="EMBL" id="PTB45248.1"/>
    </source>
</evidence>
<keyword evidence="3" id="KW-1185">Reference proteome</keyword>
<proteinExistence type="predicted"/>
<feature type="region of interest" description="Disordered" evidence="1">
    <location>
        <begin position="276"/>
        <end position="302"/>
    </location>
</feature>
<protein>
    <submittedName>
        <fullName evidence="2">Uncharacterized protein</fullName>
    </submittedName>
</protein>
<evidence type="ECO:0000313" key="3">
    <source>
        <dbReference type="Proteomes" id="UP000240493"/>
    </source>
</evidence>
<feature type="region of interest" description="Disordered" evidence="1">
    <location>
        <begin position="1"/>
        <end position="45"/>
    </location>
</feature>